<dbReference type="PANTHER" id="PTHR11895:SF7">
    <property type="entry name" value="GLUTAMYL-TRNA(GLN) AMIDOTRANSFERASE SUBUNIT A, MITOCHONDRIAL"/>
    <property type="match status" value="1"/>
</dbReference>
<dbReference type="InterPro" id="IPR023631">
    <property type="entry name" value="Amidase_dom"/>
</dbReference>
<dbReference type="AlphaFoldDB" id="A0A2M9B8C9"/>
<comment type="caution">
    <text evidence="3">The sequence shown here is derived from an EMBL/GenBank/DDBJ whole genome shotgun (WGS) entry which is preliminary data.</text>
</comment>
<feature type="domain" description="Amidase" evidence="2">
    <location>
        <begin position="29"/>
        <end position="442"/>
    </location>
</feature>
<dbReference type="EMBL" id="PGEZ01000002">
    <property type="protein sequence ID" value="PJJ54177.1"/>
    <property type="molecule type" value="Genomic_DNA"/>
</dbReference>
<gene>
    <name evidence="3" type="ORF">CLV56_3681</name>
</gene>
<comment type="similarity">
    <text evidence="1">Belongs to the amidase family.</text>
</comment>
<dbReference type="SUPFAM" id="SSF75304">
    <property type="entry name" value="Amidase signature (AS) enzymes"/>
    <property type="match status" value="1"/>
</dbReference>
<sequence length="473" mass="48402">MASTPPEAHGALALAAAFRTGAADPVEEVERRLERIAVLDETVGAFVTVTAEPALAAARAARDALAAPAADLPPLYAVPTALKDLTPTGGVRTTFGSAAFADFVPDVDATIAERVRDAGMPVLGKTSTPELGLPCYTEPDVAPPARTPYDLTRGAGGSSGGAAAAVASGLLPVAAGSDGGGSIRIPASSCGLVGHKPSRGLIRVRPDEVDPVGLGVHGPLALTVADAAALLDVLAGTGRTFLDAAGTRPPRLRIGRFATPVISDAPVDDTVLAAYEEATRLLSGLGHTVVDVEPPFGPDTVAAFETAWFVGAASAPVPPESEHLLRPLTRWERELGRAASGVEHLEALRAMREAERRTLDAYAHLDVILTPTLGQLPAAVGSIRDDDDPAADFAAQKAFTPYTSVWNVTGSAAVSLPTAWTSDGLPVGTMLATAPGEDALLLALAAEVEAACTHAEVPWDRPAPPDPVGPLPR</sequence>
<proteinExistence type="inferred from homology"/>
<dbReference type="InterPro" id="IPR020556">
    <property type="entry name" value="Amidase_CS"/>
</dbReference>
<protein>
    <submittedName>
        <fullName evidence="3">Amidase</fullName>
    </submittedName>
</protein>
<name>A0A2M9B8C9_9ACTN</name>
<evidence type="ECO:0000313" key="3">
    <source>
        <dbReference type="EMBL" id="PJJ54177.1"/>
    </source>
</evidence>
<dbReference type="GO" id="GO:0003824">
    <property type="term" value="F:catalytic activity"/>
    <property type="evidence" value="ECO:0007669"/>
    <property type="project" value="InterPro"/>
</dbReference>
<dbReference type="Pfam" id="PF01425">
    <property type="entry name" value="Amidase"/>
    <property type="match status" value="1"/>
</dbReference>
<dbReference type="Gene3D" id="3.90.1300.10">
    <property type="entry name" value="Amidase signature (AS) domain"/>
    <property type="match status" value="1"/>
</dbReference>
<dbReference type="RefSeq" id="WP_100415394.1">
    <property type="nucleotide sequence ID" value="NZ_PGEZ01000002.1"/>
</dbReference>
<dbReference type="PROSITE" id="PS00571">
    <property type="entry name" value="AMIDASES"/>
    <property type="match status" value="1"/>
</dbReference>
<dbReference type="PANTHER" id="PTHR11895">
    <property type="entry name" value="TRANSAMIDASE"/>
    <property type="match status" value="1"/>
</dbReference>
<dbReference type="Proteomes" id="UP000230842">
    <property type="component" value="Unassembled WGS sequence"/>
</dbReference>
<evidence type="ECO:0000256" key="1">
    <source>
        <dbReference type="ARBA" id="ARBA00009199"/>
    </source>
</evidence>
<dbReference type="OrthoDB" id="9811471at2"/>
<dbReference type="InterPro" id="IPR036928">
    <property type="entry name" value="AS_sf"/>
</dbReference>
<accession>A0A2M9B8C9</accession>
<dbReference type="InterPro" id="IPR000120">
    <property type="entry name" value="Amidase"/>
</dbReference>
<keyword evidence="4" id="KW-1185">Reference proteome</keyword>
<reference evidence="3 4" key="1">
    <citation type="submission" date="2017-11" db="EMBL/GenBank/DDBJ databases">
        <title>Genomic Encyclopedia of Archaeal and Bacterial Type Strains, Phase II (KMG-II): From Individual Species to Whole Genera.</title>
        <authorList>
            <person name="Goeker M."/>
        </authorList>
    </citation>
    <scope>NUCLEOTIDE SEQUENCE [LARGE SCALE GENOMIC DNA]</scope>
    <source>
        <strain evidence="3 4">DSM 27763</strain>
    </source>
</reference>
<evidence type="ECO:0000313" key="4">
    <source>
        <dbReference type="Proteomes" id="UP000230842"/>
    </source>
</evidence>
<organism evidence="3 4">
    <name type="scientific">Mumia flava</name>
    <dbReference type="NCBI Taxonomy" id="1348852"/>
    <lineage>
        <taxon>Bacteria</taxon>
        <taxon>Bacillati</taxon>
        <taxon>Actinomycetota</taxon>
        <taxon>Actinomycetes</taxon>
        <taxon>Propionibacteriales</taxon>
        <taxon>Nocardioidaceae</taxon>
        <taxon>Mumia</taxon>
    </lineage>
</organism>
<evidence type="ECO:0000259" key="2">
    <source>
        <dbReference type="Pfam" id="PF01425"/>
    </source>
</evidence>